<protein>
    <submittedName>
        <fullName evidence="1">Uncharacterized protein</fullName>
    </submittedName>
</protein>
<keyword evidence="2" id="KW-1185">Reference proteome</keyword>
<dbReference type="OrthoDB" id="260091at2759"/>
<dbReference type="EMBL" id="MU128993">
    <property type="protein sequence ID" value="KAF9511965.1"/>
    <property type="molecule type" value="Genomic_DNA"/>
</dbReference>
<accession>A0A9P6AV40</accession>
<comment type="caution">
    <text evidence="1">The sequence shown here is derived from an EMBL/GenBank/DDBJ whole genome shotgun (WGS) entry which is preliminary data.</text>
</comment>
<sequence length="159" mass="17640">MKEKKDSDLACIANWTFTDHSHAASIIFFTRRPIHRVSYTLYFCDHAATLDSLLVCSAHMLVYPELHVKVTAACLYKIPRSMVLRGATGPPARSIGNAVWALFLIVLSHLLRLMADLGPSESFVARKLRTTSDIICDPSIEFIHGGLHLQVTHGLSPLT</sequence>
<proteinExistence type="predicted"/>
<evidence type="ECO:0000313" key="1">
    <source>
        <dbReference type="EMBL" id="KAF9511965.1"/>
    </source>
</evidence>
<gene>
    <name evidence="1" type="ORF">BS47DRAFT_1486585</name>
</gene>
<name>A0A9P6AV40_9AGAM</name>
<evidence type="ECO:0000313" key="2">
    <source>
        <dbReference type="Proteomes" id="UP000886523"/>
    </source>
</evidence>
<dbReference type="Proteomes" id="UP000886523">
    <property type="component" value="Unassembled WGS sequence"/>
</dbReference>
<reference evidence="1" key="1">
    <citation type="journal article" date="2020" name="Nat. Commun.">
        <title>Large-scale genome sequencing of mycorrhizal fungi provides insights into the early evolution of symbiotic traits.</title>
        <authorList>
            <person name="Miyauchi S."/>
            <person name="Kiss E."/>
            <person name="Kuo A."/>
            <person name="Drula E."/>
            <person name="Kohler A."/>
            <person name="Sanchez-Garcia M."/>
            <person name="Morin E."/>
            <person name="Andreopoulos B."/>
            <person name="Barry K.W."/>
            <person name="Bonito G."/>
            <person name="Buee M."/>
            <person name="Carver A."/>
            <person name="Chen C."/>
            <person name="Cichocki N."/>
            <person name="Clum A."/>
            <person name="Culley D."/>
            <person name="Crous P.W."/>
            <person name="Fauchery L."/>
            <person name="Girlanda M."/>
            <person name="Hayes R.D."/>
            <person name="Keri Z."/>
            <person name="LaButti K."/>
            <person name="Lipzen A."/>
            <person name="Lombard V."/>
            <person name="Magnuson J."/>
            <person name="Maillard F."/>
            <person name="Murat C."/>
            <person name="Nolan M."/>
            <person name="Ohm R.A."/>
            <person name="Pangilinan J."/>
            <person name="Pereira M.F."/>
            <person name="Perotto S."/>
            <person name="Peter M."/>
            <person name="Pfister S."/>
            <person name="Riley R."/>
            <person name="Sitrit Y."/>
            <person name="Stielow J.B."/>
            <person name="Szollosi G."/>
            <person name="Zifcakova L."/>
            <person name="Stursova M."/>
            <person name="Spatafora J.W."/>
            <person name="Tedersoo L."/>
            <person name="Vaario L.M."/>
            <person name="Yamada A."/>
            <person name="Yan M."/>
            <person name="Wang P."/>
            <person name="Xu J."/>
            <person name="Bruns T."/>
            <person name="Baldrian P."/>
            <person name="Vilgalys R."/>
            <person name="Dunand C."/>
            <person name="Henrissat B."/>
            <person name="Grigoriev I.V."/>
            <person name="Hibbett D."/>
            <person name="Nagy L.G."/>
            <person name="Martin F.M."/>
        </authorList>
    </citation>
    <scope>NUCLEOTIDE SEQUENCE</scope>
    <source>
        <strain evidence="1">UP504</strain>
    </source>
</reference>
<dbReference type="AlphaFoldDB" id="A0A9P6AV40"/>
<organism evidence="1 2">
    <name type="scientific">Hydnum rufescens UP504</name>
    <dbReference type="NCBI Taxonomy" id="1448309"/>
    <lineage>
        <taxon>Eukaryota</taxon>
        <taxon>Fungi</taxon>
        <taxon>Dikarya</taxon>
        <taxon>Basidiomycota</taxon>
        <taxon>Agaricomycotina</taxon>
        <taxon>Agaricomycetes</taxon>
        <taxon>Cantharellales</taxon>
        <taxon>Hydnaceae</taxon>
        <taxon>Hydnum</taxon>
    </lineage>
</organism>